<dbReference type="EMBL" id="JBHSXQ010000001">
    <property type="protein sequence ID" value="MFC6904053.1"/>
    <property type="molecule type" value="Genomic_DNA"/>
</dbReference>
<dbReference type="InterPro" id="IPR049288">
    <property type="entry name" value="DUF447_C"/>
</dbReference>
<reference evidence="3 4" key="1">
    <citation type="journal article" date="2019" name="Int. J. Syst. Evol. Microbiol.">
        <title>The Global Catalogue of Microorganisms (GCM) 10K type strain sequencing project: providing services to taxonomists for standard genome sequencing and annotation.</title>
        <authorList>
            <consortium name="The Broad Institute Genomics Platform"/>
            <consortium name="The Broad Institute Genome Sequencing Center for Infectious Disease"/>
            <person name="Wu L."/>
            <person name="Ma J."/>
        </authorList>
    </citation>
    <scope>NUCLEOTIDE SEQUENCE [LARGE SCALE GENOMIC DNA]</scope>
    <source>
        <strain evidence="3 4">CGMCC 1.3240</strain>
    </source>
</reference>
<proteinExistence type="predicted"/>
<dbReference type="Pfam" id="PF04289">
    <property type="entry name" value="DUF447_N"/>
    <property type="match status" value="1"/>
</dbReference>
<evidence type="ECO:0000259" key="2">
    <source>
        <dbReference type="Pfam" id="PF20766"/>
    </source>
</evidence>
<dbReference type="SUPFAM" id="SSF50475">
    <property type="entry name" value="FMN-binding split barrel"/>
    <property type="match status" value="1"/>
</dbReference>
<dbReference type="Gene3D" id="2.30.110.10">
    <property type="entry name" value="Electron Transport, Fmn-binding Protein, Chain A"/>
    <property type="match status" value="1"/>
</dbReference>
<dbReference type="AlphaFoldDB" id="A0ABD5V178"/>
<dbReference type="InterPro" id="IPR007386">
    <property type="entry name" value="DUF447_N"/>
</dbReference>
<dbReference type="Gene3D" id="1.20.58.290">
    <property type="entry name" value="Hypothetical membrane protein ta0354_69_121"/>
    <property type="match status" value="1"/>
</dbReference>
<dbReference type="Proteomes" id="UP001596312">
    <property type="component" value="Unassembled WGS sequence"/>
</dbReference>
<gene>
    <name evidence="3" type="ORF">ACFQGH_02435</name>
</gene>
<name>A0ABD5V178_9EURY</name>
<comment type="caution">
    <text evidence="3">The sequence shown here is derived from an EMBL/GenBank/DDBJ whole genome shotgun (WGS) entry which is preliminary data.</text>
</comment>
<sequence>MSGEGARDDAAADWPVDLDGVTESIVATLEPNDRWNLAALGLFSGEPITARTWGNTRTRRNFHRRGEGYVQFTRDPVDFVEAACSIHERDEPVLPSADAWIRVEVEQVDGGESGGTRWEEWELVPVESGVENRTVPTINRGFGAVIEATVAASRLDVPSYDTDELLDRLAYFEEVVEQCGDGREREAFERLAEHAGLDRRNESF</sequence>
<evidence type="ECO:0000259" key="1">
    <source>
        <dbReference type="Pfam" id="PF04289"/>
    </source>
</evidence>
<feature type="domain" description="DUF447" evidence="1">
    <location>
        <begin position="22"/>
        <end position="131"/>
    </location>
</feature>
<evidence type="ECO:0000313" key="3">
    <source>
        <dbReference type="EMBL" id="MFC6904053.1"/>
    </source>
</evidence>
<accession>A0ABD5V178</accession>
<keyword evidence="4" id="KW-1185">Reference proteome</keyword>
<dbReference type="InterPro" id="IPR012349">
    <property type="entry name" value="Split_barrel_FMN-bd"/>
</dbReference>
<feature type="domain" description="DUF447" evidence="2">
    <location>
        <begin position="139"/>
        <end position="192"/>
    </location>
</feature>
<dbReference type="RefSeq" id="WP_340602557.1">
    <property type="nucleotide sequence ID" value="NZ_JBBMXV010000001.1"/>
</dbReference>
<evidence type="ECO:0000313" key="4">
    <source>
        <dbReference type="Proteomes" id="UP001596312"/>
    </source>
</evidence>
<protein>
    <submittedName>
        <fullName evidence="3">DUF447 domain-containing protein</fullName>
    </submittedName>
</protein>
<organism evidence="3 4">
    <name type="scientific">Halalkalicoccus tibetensis</name>
    <dbReference type="NCBI Taxonomy" id="175632"/>
    <lineage>
        <taxon>Archaea</taxon>
        <taxon>Methanobacteriati</taxon>
        <taxon>Methanobacteriota</taxon>
        <taxon>Stenosarchaea group</taxon>
        <taxon>Halobacteria</taxon>
        <taxon>Halobacteriales</taxon>
        <taxon>Halococcaceae</taxon>
        <taxon>Halalkalicoccus</taxon>
    </lineage>
</organism>
<dbReference type="Pfam" id="PF20766">
    <property type="entry name" value="DUF447_C"/>
    <property type="match status" value="1"/>
</dbReference>